<reference evidence="1 2" key="1">
    <citation type="journal article" date="2018" name="J. Allergy Clin. Immunol.">
        <title>High-quality assembly of Dermatophagoides pteronyssinus genome and transcriptome reveals a wide range of novel allergens.</title>
        <authorList>
            <person name="Liu X.Y."/>
            <person name="Yang K.Y."/>
            <person name="Wang M.Q."/>
            <person name="Kwok J.S."/>
            <person name="Zeng X."/>
            <person name="Yang Z."/>
            <person name="Xiao X.J."/>
            <person name="Lau C.P."/>
            <person name="Li Y."/>
            <person name="Huang Z.M."/>
            <person name="Ba J.G."/>
            <person name="Yim A.K."/>
            <person name="Ouyang C.Y."/>
            <person name="Ngai S.M."/>
            <person name="Chan T.F."/>
            <person name="Leung E.L."/>
            <person name="Liu L."/>
            <person name="Liu Z.G."/>
            <person name="Tsui S.K."/>
        </authorList>
    </citation>
    <scope>NUCLEOTIDE SEQUENCE [LARGE SCALE GENOMIC DNA]</scope>
    <source>
        <strain evidence="1">Derp</strain>
    </source>
</reference>
<organism evidence="1 2">
    <name type="scientific">Dermatophagoides pteronyssinus</name>
    <name type="common">European house dust mite</name>
    <dbReference type="NCBI Taxonomy" id="6956"/>
    <lineage>
        <taxon>Eukaryota</taxon>
        <taxon>Metazoa</taxon>
        <taxon>Ecdysozoa</taxon>
        <taxon>Arthropoda</taxon>
        <taxon>Chelicerata</taxon>
        <taxon>Arachnida</taxon>
        <taxon>Acari</taxon>
        <taxon>Acariformes</taxon>
        <taxon>Sarcoptiformes</taxon>
        <taxon>Astigmata</taxon>
        <taxon>Psoroptidia</taxon>
        <taxon>Analgoidea</taxon>
        <taxon>Pyroglyphidae</taxon>
        <taxon>Dermatophagoidinae</taxon>
        <taxon>Dermatophagoides</taxon>
    </lineage>
</organism>
<accession>A0ABQ8ITW2</accession>
<sequence length="68" mass="7981">MHHTIPSTKLQQPEKNRALSFTNTATVVSFILESNCLLHRSFFQIESLAYRDIETKEEEKNSRIIQME</sequence>
<gene>
    <name evidence="1" type="ORF">DERP_012077</name>
</gene>
<comment type="caution">
    <text evidence="1">The sequence shown here is derived from an EMBL/GenBank/DDBJ whole genome shotgun (WGS) entry which is preliminary data.</text>
</comment>
<proteinExistence type="predicted"/>
<evidence type="ECO:0000313" key="1">
    <source>
        <dbReference type="EMBL" id="KAH9413744.1"/>
    </source>
</evidence>
<keyword evidence="2" id="KW-1185">Reference proteome</keyword>
<reference evidence="1 2" key="2">
    <citation type="journal article" date="2022" name="Mol. Biol. Evol.">
        <title>Comparative Genomics Reveals Insights into the Divergent Evolution of Astigmatic Mites and Household Pest Adaptations.</title>
        <authorList>
            <person name="Xiong Q."/>
            <person name="Wan A.T."/>
            <person name="Liu X."/>
            <person name="Fung C.S."/>
            <person name="Xiao X."/>
            <person name="Malainual N."/>
            <person name="Hou J."/>
            <person name="Wang L."/>
            <person name="Wang M."/>
            <person name="Yang K.Y."/>
            <person name="Cui Y."/>
            <person name="Leung E.L."/>
            <person name="Nong W."/>
            <person name="Shin S.K."/>
            <person name="Au S.W."/>
            <person name="Jeong K.Y."/>
            <person name="Chew F.T."/>
            <person name="Hui J.H."/>
            <person name="Leung T.F."/>
            <person name="Tungtrongchitr A."/>
            <person name="Zhong N."/>
            <person name="Liu Z."/>
            <person name="Tsui S.K."/>
        </authorList>
    </citation>
    <scope>NUCLEOTIDE SEQUENCE [LARGE SCALE GENOMIC DNA]</scope>
    <source>
        <strain evidence="1">Derp</strain>
    </source>
</reference>
<dbReference type="Proteomes" id="UP000887458">
    <property type="component" value="Unassembled WGS sequence"/>
</dbReference>
<dbReference type="EMBL" id="NJHN03000119">
    <property type="protein sequence ID" value="KAH9413744.1"/>
    <property type="molecule type" value="Genomic_DNA"/>
</dbReference>
<evidence type="ECO:0000313" key="2">
    <source>
        <dbReference type="Proteomes" id="UP000887458"/>
    </source>
</evidence>
<name>A0ABQ8ITW2_DERPT</name>
<protein>
    <submittedName>
        <fullName evidence="1">Uncharacterized protein</fullName>
    </submittedName>
</protein>